<feature type="transmembrane region" description="Helical" evidence="4">
    <location>
        <begin position="279"/>
        <end position="300"/>
    </location>
</feature>
<feature type="domain" description="Major facilitator superfamily (MFS) profile" evidence="5">
    <location>
        <begin position="1"/>
        <end position="395"/>
    </location>
</feature>
<gene>
    <name evidence="6" type="ORF">DK869_06945</name>
</gene>
<dbReference type="Gene3D" id="1.20.1250.20">
    <property type="entry name" value="MFS general substrate transporter like domains"/>
    <property type="match status" value="2"/>
</dbReference>
<reference evidence="6 7" key="1">
    <citation type="submission" date="2018-05" db="EMBL/GenBank/DDBJ databases">
        <title>Reference genomes for bee gut microbiota database.</title>
        <authorList>
            <person name="Ellegaard K.M."/>
        </authorList>
    </citation>
    <scope>NUCLEOTIDE SEQUENCE [LARGE SCALE GENOMIC DNA]</scope>
    <source>
        <strain evidence="6 7">ESL0284</strain>
    </source>
</reference>
<keyword evidence="7" id="KW-1185">Reference proteome</keyword>
<dbReference type="Pfam" id="PF07690">
    <property type="entry name" value="MFS_1"/>
    <property type="match status" value="1"/>
</dbReference>
<evidence type="ECO:0000313" key="7">
    <source>
        <dbReference type="Proteomes" id="UP000247565"/>
    </source>
</evidence>
<keyword evidence="3 4" id="KW-0472">Membrane</keyword>
<evidence type="ECO:0000256" key="3">
    <source>
        <dbReference type="ARBA" id="ARBA00023136"/>
    </source>
</evidence>
<dbReference type="InterPro" id="IPR011701">
    <property type="entry name" value="MFS"/>
</dbReference>
<dbReference type="GO" id="GO:0022857">
    <property type="term" value="F:transmembrane transporter activity"/>
    <property type="evidence" value="ECO:0007669"/>
    <property type="project" value="InterPro"/>
</dbReference>
<feature type="transmembrane region" description="Helical" evidence="4">
    <location>
        <begin position="39"/>
        <end position="60"/>
    </location>
</feature>
<dbReference type="NCBIfam" id="TIGR00897">
    <property type="entry name" value="2A0118"/>
    <property type="match status" value="1"/>
</dbReference>
<feature type="transmembrane region" description="Helical" evidence="4">
    <location>
        <begin position="97"/>
        <end position="117"/>
    </location>
</feature>
<feature type="transmembrane region" description="Helical" evidence="4">
    <location>
        <begin position="372"/>
        <end position="391"/>
    </location>
</feature>
<evidence type="ECO:0000313" key="6">
    <source>
        <dbReference type="EMBL" id="PXZ00353.1"/>
    </source>
</evidence>
<accession>A0A318MYE2</accession>
<dbReference type="InterPro" id="IPR004748">
    <property type="entry name" value="Polyol_permease-like"/>
</dbReference>
<evidence type="ECO:0000256" key="2">
    <source>
        <dbReference type="ARBA" id="ARBA00022989"/>
    </source>
</evidence>
<feature type="transmembrane region" description="Helical" evidence="4">
    <location>
        <begin position="67"/>
        <end position="85"/>
    </location>
</feature>
<evidence type="ECO:0000256" key="4">
    <source>
        <dbReference type="SAM" id="Phobius"/>
    </source>
</evidence>
<protein>
    <submittedName>
        <fullName evidence="6">MFS transporter</fullName>
    </submittedName>
</protein>
<keyword evidence="1 4" id="KW-0812">Transmembrane</keyword>
<evidence type="ECO:0000259" key="5">
    <source>
        <dbReference type="PROSITE" id="PS50850"/>
    </source>
</evidence>
<keyword evidence="2 4" id="KW-1133">Transmembrane helix</keyword>
<dbReference type="EMBL" id="QGLT01000003">
    <property type="protein sequence ID" value="PXZ00353.1"/>
    <property type="molecule type" value="Genomic_DNA"/>
</dbReference>
<dbReference type="CDD" id="cd17337">
    <property type="entry name" value="MFS_CsbX"/>
    <property type="match status" value="1"/>
</dbReference>
<comment type="caution">
    <text evidence="6">The sequence shown here is derived from an EMBL/GenBank/DDBJ whole genome shotgun (WGS) entry which is preliminary data.</text>
</comment>
<sequence>MLGYFGVLIFMAGEGLEQNWLSPFLQQHGLTAHQASTIFTVYGLMVAISSWLSGVLAEIFGVRKVMTIGLVLFFVGSFLFLVFGIPTYNFSVILPTYAVRGLAYPLFAYGFLVSVAYEAPRERLGGAVGMFWLVYAGGISVLGTGYSNIMLYYFHMENLHLLWTALIFVAVGAVIALSLSGKKSAQNNYPEDDETHSLKHLLKGLTIVYEKPKVGIGGLVRMINTSAAYGFSVFMPTFLFGMGYAENAWLEVAVYLWMGNVVFNLIFGAASDKLGWRNVVMWFGCIGCALSVMAYTYCISIHADLFTIKICAAVYGALLAAFVPLSAIMPNLAPENKGAAMSILNFGAGMSYFFGYAIVMLFQGIIGNFGVMYIYIGLYFVAAALMIFVKVQQYKNETIDREVGVAIEETL</sequence>
<feature type="transmembrane region" description="Helical" evidence="4">
    <location>
        <begin position="248"/>
        <end position="267"/>
    </location>
</feature>
<feature type="transmembrane region" description="Helical" evidence="4">
    <location>
        <begin position="219"/>
        <end position="242"/>
    </location>
</feature>
<feature type="transmembrane region" description="Helical" evidence="4">
    <location>
        <begin position="306"/>
        <end position="328"/>
    </location>
</feature>
<feature type="transmembrane region" description="Helical" evidence="4">
    <location>
        <begin position="129"/>
        <end position="154"/>
    </location>
</feature>
<dbReference type="AlphaFoldDB" id="A0A318MYE2"/>
<dbReference type="InterPro" id="IPR020846">
    <property type="entry name" value="MFS_dom"/>
</dbReference>
<evidence type="ECO:0000256" key="1">
    <source>
        <dbReference type="ARBA" id="ARBA00022692"/>
    </source>
</evidence>
<feature type="transmembrane region" description="Helical" evidence="4">
    <location>
        <begin position="160"/>
        <end position="179"/>
    </location>
</feature>
<dbReference type="InterPro" id="IPR036259">
    <property type="entry name" value="MFS_trans_sf"/>
</dbReference>
<dbReference type="GO" id="GO:0016020">
    <property type="term" value="C:membrane"/>
    <property type="evidence" value="ECO:0007669"/>
    <property type="project" value="InterPro"/>
</dbReference>
<name>A0A318MYE2_9PROT</name>
<dbReference type="PROSITE" id="PS50850">
    <property type="entry name" value="MFS"/>
    <property type="match status" value="1"/>
</dbReference>
<dbReference type="Proteomes" id="UP000247565">
    <property type="component" value="Unassembled WGS sequence"/>
</dbReference>
<proteinExistence type="predicted"/>
<dbReference type="OrthoDB" id="3522477at2"/>
<organism evidence="6 7">
    <name type="scientific">Commensalibacter melissae</name>
    <dbReference type="NCBI Taxonomy" id="2070537"/>
    <lineage>
        <taxon>Bacteria</taxon>
        <taxon>Pseudomonadati</taxon>
        <taxon>Pseudomonadota</taxon>
        <taxon>Alphaproteobacteria</taxon>
        <taxon>Acetobacterales</taxon>
        <taxon>Acetobacteraceae</taxon>
    </lineage>
</organism>
<dbReference type="SUPFAM" id="SSF103473">
    <property type="entry name" value="MFS general substrate transporter"/>
    <property type="match status" value="1"/>
</dbReference>
<feature type="transmembrane region" description="Helical" evidence="4">
    <location>
        <begin position="340"/>
        <end position="366"/>
    </location>
</feature>